<evidence type="ECO:0000313" key="2">
    <source>
        <dbReference type="EMBL" id="SLM18020.1"/>
    </source>
</evidence>
<sequence>MKLQGILSFLFIFSYAAMAGSQPQINPSGVWSMWDWNMNYTKAFSWGENPVNNEVVVIDLGAEEPYIDVAVGEFKVSSYRQEGYRFIFEGGWGTMSEELIPGNLVAVYSEDGNSLYFESIKPEKFGAVMELGETNRYFRVPVDAPVVPIGPEGP</sequence>
<organism evidence="2">
    <name type="scientific">uncultured spirochete</name>
    <dbReference type="NCBI Taxonomy" id="156406"/>
    <lineage>
        <taxon>Bacteria</taxon>
        <taxon>Pseudomonadati</taxon>
        <taxon>Spirochaetota</taxon>
        <taxon>Spirochaetia</taxon>
        <taxon>Spirochaetales</taxon>
        <taxon>environmental samples</taxon>
    </lineage>
</organism>
<gene>
    <name evidence="2" type="ORF">SPIRO4BDMA_40592</name>
</gene>
<feature type="chain" id="PRO_5018208171" evidence="1">
    <location>
        <begin position="20"/>
        <end position="154"/>
    </location>
</feature>
<proteinExistence type="predicted"/>
<keyword evidence="1" id="KW-0732">Signal</keyword>
<reference evidence="2" key="1">
    <citation type="submission" date="2017-02" db="EMBL/GenBank/DDBJ databases">
        <authorList>
            <person name="Regsiter A."/>
            <person name="William W."/>
        </authorList>
    </citation>
    <scope>NUCLEOTIDE SEQUENCE</scope>
    <source>
        <strain evidence="2">BdmA 4</strain>
    </source>
</reference>
<protein>
    <submittedName>
        <fullName evidence="2">Uncharacterized protein</fullName>
    </submittedName>
</protein>
<evidence type="ECO:0000256" key="1">
    <source>
        <dbReference type="SAM" id="SignalP"/>
    </source>
</evidence>
<accession>A0A3P3XP20</accession>
<dbReference type="EMBL" id="FWDO01000004">
    <property type="protein sequence ID" value="SLM18020.1"/>
    <property type="molecule type" value="Genomic_DNA"/>
</dbReference>
<name>A0A3P3XP20_9SPIR</name>
<dbReference type="AlphaFoldDB" id="A0A3P3XP20"/>
<feature type="signal peptide" evidence="1">
    <location>
        <begin position="1"/>
        <end position="19"/>
    </location>
</feature>